<dbReference type="GO" id="GO:0006887">
    <property type="term" value="P:exocytosis"/>
    <property type="evidence" value="ECO:0007669"/>
    <property type="project" value="TreeGrafter"/>
</dbReference>
<evidence type="ECO:0000313" key="3">
    <source>
        <dbReference type="EMBL" id="VDP38426.1"/>
    </source>
</evidence>
<dbReference type="PANTHER" id="PTHR14430:SF0">
    <property type="entry name" value="SEC2P DOMAIN-CONTAINING PROTEIN"/>
    <property type="match status" value="1"/>
</dbReference>
<evidence type="ECO:0000256" key="2">
    <source>
        <dbReference type="ARBA" id="ARBA00025794"/>
    </source>
</evidence>
<dbReference type="PANTHER" id="PTHR14430">
    <property type="entry name" value="RABIN3-RELATED"/>
    <property type="match status" value="1"/>
</dbReference>
<evidence type="ECO:0000313" key="4">
    <source>
        <dbReference type="Proteomes" id="UP000279833"/>
    </source>
</evidence>
<dbReference type="InterPro" id="IPR040351">
    <property type="entry name" value="RAB3IL/RAB3IP/Sec2"/>
</dbReference>
<protein>
    <submittedName>
        <fullName evidence="5">Sec2p domain-containing protein</fullName>
    </submittedName>
</protein>
<dbReference type="STRING" id="6186.A0A183K527"/>
<proteinExistence type="inferred from homology"/>
<reference evidence="3 4" key="2">
    <citation type="submission" date="2018-11" db="EMBL/GenBank/DDBJ databases">
        <authorList>
            <consortium name="Pathogen Informatics"/>
        </authorList>
    </citation>
    <scope>NUCLEOTIDE SEQUENCE [LARGE SCALE GENOMIC DNA]</scope>
    <source>
        <strain evidence="3">Dakar</strain>
        <strain evidence="4">Dakar, Senegal</strain>
    </source>
</reference>
<organism evidence="5">
    <name type="scientific">Schistosoma curassoni</name>
    <dbReference type="NCBI Taxonomy" id="6186"/>
    <lineage>
        <taxon>Eukaryota</taxon>
        <taxon>Metazoa</taxon>
        <taxon>Spiralia</taxon>
        <taxon>Lophotrochozoa</taxon>
        <taxon>Platyhelminthes</taxon>
        <taxon>Trematoda</taxon>
        <taxon>Digenea</taxon>
        <taxon>Strigeidida</taxon>
        <taxon>Schistosomatoidea</taxon>
        <taxon>Schistosomatidae</taxon>
        <taxon>Schistosoma</taxon>
    </lineage>
</organism>
<keyword evidence="1" id="KW-0175">Coiled coil</keyword>
<dbReference type="Proteomes" id="UP000279833">
    <property type="component" value="Unassembled WGS sequence"/>
</dbReference>
<dbReference type="GO" id="GO:0005085">
    <property type="term" value="F:guanyl-nucleotide exchange factor activity"/>
    <property type="evidence" value="ECO:0007669"/>
    <property type="project" value="InterPro"/>
</dbReference>
<evidence type="ECO:0000313" key="5">
    <source>
        <dbReference type="WBParaSite" id="SCUD_0001009801-mRNA-1"/>
    </source>
</evidence>
<name>A0A183K527_9TREM</name>
<keyword evidence="4" id="KW-1185">Reference proteome</keyword>
<dbReference type="GO" id="GO:0070319">
    <property type="term" value="C:Golgi to plasma membrane transport vesicle"/>
    <property type="evidence" value="ECO:0007669"/>
    <property type="project" value="TreeGrafter"/>
</dbReference>
<gene>
    <name evidence="3" type="ORF">SCUD_LOCUS10098</name>
</gene>
<sequence length="166" mass="19163">MISLEEKVKLTSEENIGLKSYIERMNSECMELNATLFEEANRMVHEALSKEHYAVRQAKEKIQENEILQSEVRALKLLVAELSSSITNQKIRNSLYNTRMKYDNIACNKSPEIHRKLGTGNLLEQRQNNAKYGGLEQFNRRDLLTAMITHRPCKNNLDVDTFEVCG</sequence>
<dbReference type="AlphaFoldDB" id="A0A183K527"/>
<dbReference type="EMBL" id="UZAK01033582">
    <property type="protein sequence ID" value="VDP38426.1"/>
    <property type="molecule type" value="Genomic_DNA"/>
</dbReference>
<dbReference type="Gene3D" id="1.20.5.4880">
    <property type="match status" value="1"/>
</dbReference>
<evidence type="ECO:0000256" key="1">
    <source>
        <dbReference type="ARBA" id="ARBA00023054"/>
    </source>
</evidence>
<reference evidence="5" key="1">
    <citation type="submission" date="2016-06" db="UniProtKB">
        <authorList>
            <consortium name="WormBaseParasite"/>
        </authorList>
    </citation>
    <scope>IDENTIFICATION</scope>
</reference>
<comment type="similarity">
    <text evidence="2">Belongs to the SEC2 family.</text>
</comment>
<dbReference type="SUPFAM" id="SSF144284">
    <property type="entry name" value="Sec2 N-terminal region"/>
    <property type="match status" value="1"/>
</dbReference>
<accession>A0A183K527</accession>
<dbReference type="WBParaSite" id="SCUD_0001009801-mRNA-1">
    <property type="protein sequence ID" value="SCUD_0001009801-mRNA-1"/>
    <property type="gene ID" value="SCUD_0001009801"/>
</dbReference>